<evidence type="ECO:0000313" key="3">
    <source>
        <dbReference type="Proteomes" id="UP000272051"/>
    </source>
</evidence>
<dbReference type="EMBL" id="QMQX01000039">
    <property type="protein sequence ID" value="RLE52720.1"/>
    <property type="molecule type" value="Genomic_DNA"/>
</dbReference>
<dbReference type="Proteomes" id="UP000272051">
    <property type="component" value="Unassembled WGS sequence"/>
</dbReference>
<dbReference type="AlphaFoldDB" id="A0A497F1B7"/>
<evidence type="ECO:0000313" key="1">
    <source>
        <dbReference type="EMBL" id="RLE48998.1"/>
    </source>
</evidence>
<evidence type="ECO:0000313" key="4">
    <source>
        <dbReference type="Proteomes" id="UP000278475"/>
    </source>
</evidence>
<dbReference type="Proteomes" id="UP000278475">
    <property type="component" value="Unassembled WGS sequence"/>
</dbReference>
<name>A0A497F1B7_9CREN</name>
<proteinExistence type="predicted"/>
<sequence>MPRVKIEFTSDCGERVTVVLSGRFSKRRVAQLLDLFDLMFRSEVEEVKGVSLGESVFERVVKLVKSRFGDGWFTSADLVAAYKEVYGEDLRPGTASTYLARLCESGLLEKKGSRSCWSYRLVASSSKRVKSSFLDNVDSLG</sequence>
<evidence type="ECO:0000313" key="2">
    <source>
        <dbReference type="EMBL" id="RLE52720.1"/>
    </source>
</evidence>
<comment type="caution">
    <text evidence="2">The sequence shown here is derived from an EMBL/GenBank/DDBJ whole genome shotgun (WGS) entry which is preliminary data.</text>
</comment>
<gene>
    <name evidence="1" type="ORF">DRJ31_06050</name>
    <name evidence="2" type="ORF">DRJ33_03010</name>
</gene>
<dbReference type="EMBL" id="QMQV01000051">
    <property type="protein sequence ID" value="RLE48998.1"/>
    <property type="molecule type" value="Genomic_DNA"/>
</dbReference>
<protein>
    <submittedName>
        <fullName evidence="2">Uncharacterized protein</fullName>
    </submittedName>
</protein>
<accession>A0A497F1B7</accession>
<reference evidence="3 4" key="1">
    <citation type="submission" date="2018-06" db="EMBL/GenBank/DDBJ databases">
        <title>Extensive metabolic versatility and redundancy in microbially diverse, dynamic hydrothermal sediments.</title>
        <authorList>
            <person name="Dombrowski N."/>
            <person name="Teske A."/>
            <person name="Baker B.J."/>
        </authorList>
    </citation>
    <scope>NUCLEOTIDE SEQUENCE [LARGE SCALE GENOMIC DNA]</scope>
    <source>
        <strain evidence="2">B34_G17</strain>
        <strain evidence="1">B66_G16</strain>
    </source>
</reference>
<organism evidence="2 3">
    <name type="scientific">Thermoproteota archaeon</name>
    <dbReference type="NCBI Taxonomy" id="2056631"/>
    <lineage>
        <taxon>Archaea</taxon>
        <taxon>Thermoproteota</taxon>
    </lineage>
</organism>